<organism evidence="1">
    <name type="scientific">uncultured virus</name>
    <dbReference type="NCBI Taxonomy" id="340016"/>
    <lineage>
        <taxon>Viruses</taxon>
        <taxon>environmental samples</taxon>
    </lineage>
</organism>
<reference evidence="1" key="2">
    <citation type="journal article" date="2017" name="Nat. Commun.">
        <title>Single-virus genomics reveals hidden cosmopolitan and abundant viruses.</title>
        <authorList>
            <person name="Martinez-Hernandez F."/>
            <person name="Fornas O."/>
            <person name="Lluesma Gomez M."/>
            <person name="Bolduc B."/>
            <person name="de la Cruz Pena M.J."/>
            <person name="Martinez J.M."/>
            <person name="Anton J."/>
            <person name="Gasol J.M."/>
            <person name="Rosselli R."/>
            <person name="Rodriguez-Valera F."/>
            <person name="Sullivan M.B."/>
            <person name="Acinas S.G."/>
            <person name="Martinez-Garcia M."/>
        </authorList>
    </citation>
    <scope>NUCLEOTIDE SEQUENCE</scope>
</reference>
<name>A0A218MN11_9VIRU</name>
<dbReference type="InterPro" id="IPR012668">
    <property type="entry name" value="CHP02466"/>
</dbReference>
<accession>A0A218MN11</accession>
<reference evidence="1" key="1">
    <citation type="submission" date="2016-10" db="EMBL/GenBank/DDBJ databases">
        <authorList>
            <person name="Varghese N."/>
        </authorList>
    </citation>
    <scope>NUCLEOTIDE SEQUENCE</scope>
</reference>
<sequence>MNINPIFSSFVAVENIELKNKDEVVNWSKEEISFDDTQNYKSTGTNHLNRDEPILKELVDKIELGFNNLHNQMGLSGKHKQIVSSLWVNDGSNNTAIEAPHRHVDGIFSAVYWPIADNGCAPLTFMNPNNQMSYVFKSNLIEVHNQFNSDMVNLQPQINQCVYFPSWLWHYVSHVLSKTNNRMSFAFNSEAVIR</sequence>
<dbReference type="Gene3D" id="2.60.120.620">
    <property type="entry name" value="q2cbj1_9rhob like domain"/>
    <property type="match status" value="1"/>
</dbReference>
<protein>
    <submittedName>
        <fullName evidence="1">Uncharacterized protein</fullName>
    </submittedName>
</protein>
<proteinExistence type="predicted"/>
<dbReference type="EMBL" id="KY052848">
    <property type="protein sequence ID" value="ASF00664.1"/>
    <property type="molecule type" value="Genomic_DNA"/>
</dbReference>
<dbReference type="Pfam" id="PF13759">
    <property type="entry name" value="2OG-FeII_Oxy_5"/>
    <property type="match status" value="1"/>
</dbReference>
<evidence type="ECO:0000313" key="1">
    <source>
        <dbReference type="EMBL" id="ASF00664.1"/>
    </source>
</evidence>